<name>A0A8K1ZZQ4_9CYAN</name>
<gene>
    <name evidence="2" type="ORF">GS597_09805</name>
</gene>
<dbReference type="AlphaFoldDB" id="A0A8K1ZZQ4"/>
<keyword evidence="3" id="KW-1185">Reference proteome</keyword>
<feature type="transmembrane region" description="Helical" evidence="1">
    <location>
        <begin position="88"/>
        <end position="105"/>
    </location>
</feature>
<dbReference type="Proteomes" id="UP000607397">
    <property type="component" value="Unassembled WGS sequence"/>
</dbReference>
<comment type="caution">
    <text evidence="2">The sequence shown here is derived from an EMBL/GenBank/DDBJ whole genome shotgun (WGS) entry which is preliminary data.</text>
</comment>
<keyword evidence="1" id="KW-0472">Membrane</keyword>
<evidence type="ECO:0000313" key="2">
    <source>
        <dbReference type="EMBL" id="NCJ06797.1"/>
    </source>
</evidence>
<accession>A0A8K1ZZQ4</accession>
<organism evidence="2 3">
    <name type="scientific">Petrachloros mirabilis ULC683</name>
    <dbReference type="NCBI Taxonomy" id="2781853"/>
    <lineage>
        <taxon>Bacteria</taxon>
        <taxon>Bacillati</taxon>
        <taxon>Cyanobacteriota</taxon>
        <taxon>Cyanophyceae</taxon>
        <taxon>Synechococcales</taxon>
        <taxon>Petrachlorosaceae</taxon>
        <taxon>Petrachloros</taxon>
        <taxon>Petrachloros mirabilis</taxon>
    </lineage>
</organism>
<evidence type="ECO:0000256" key="1">
    <source>
        <dbReference type="SAM" id="Phobius"/>
    </source>
</evidence>
<feature type="transmembrane region" description="Helical" evidence="1">
    <location>
        <begin position="63"/>
        <end position="82"/>
    </location>
</feature>
<keyword evidence="1" id="KW-1133">Transmembrane helix</keyword>
<feature type="transmembrane region" description="Helical" evidence="1">
    <location>
        <begin position="7"/>
        <end position="25"/>
    </location>
</feature>
<reference evidence="2" key="1">
    <citation type="submission" date="2019-12" db="EMBL/GenBank/DDBJ databases">
        <title>High-Quality draft genome sequences of three cyanobacteria isolated from the limestone walls of the Old Cathedral of Coimbra.</title>
        <authorList>
            <person name="Tiago I."/>
            <person name="Soares F."/>
            <person name="Portugal A."/>
        </authorList>
    </citation>
    <scope>NUCLEOTIDE SEQUENCE [LARGE SCALE GENOMIC DNA]</scope>
    <source>
        <strain evidence="2">C</strain>
    </source>
</reference>
<sequence>MRLFKPLFGIVLMLLGFYFLGKNIFFTTQAYPWWRGVAANLSVLSLCAGVFMLVFLRSGARALGWIAIAVSIICVFASSRAILNPTSLWQFLISLVAMVWGYKMLTARRSWF</sequence>
<dbReference type="EMBL" id="WVIC01000016">
    <property type="protein sequence ID" value="NCJ06797.1"/>
    <property type="molecule type" value="Genomic_DNA"/>
</dbReference>
<proteinExistence type="predicted"/>
<feature type="transmembrane region" description="Helical" evidence="1">
    <location>
        <begin position="37"/>
        <end position="56"/>
    </location>
</feature>
<protein>
    <submittedName>
        <fullName evidence="2">Uncharacterized protein</fullName>
    </submittedName>
</protein>
<keyword evidence="1" id="KW-0812">Transmembrane</keyword>
<evidence type="ECO:0000313" key="3">
    <source>
        <dbReference type="Proteomes" id="UP000607397"/>
    </source>
</evidence>